<sequence>MFTKAFSAATLFSILAVATAQCNTGPIQCCDTVESASSPSAAAILKTIGVVVQDVNALVGLTCSPITAVGVGSGSTCSAHPVCCTDNSWGSLISIGCVPVTA</sequence>
<dbReference type="InterPro" id="IPR001338">
    <property type="entry name" value="Class_I_Hydrophobin"/>
</dbReference>
<evidence type="ECO:0000256" key="3">
    <source>
        <dbReference type="ARBA" id="ARBA00022512"/>
    </source>
</evidence>
<dbReference type="OrthoDB" id="4225815at2759"/>
<reference evidence="8" key="1">
    <citation type="journal article" date="2014" name="Proc. Natl. Acad. Sci. U.S.A.">
        <title>Extensive sampling of basidiomycete genomes demonstrates inadequacy of the white-rot/brown-rot paradigm for wood decay fungi.</title>
        <authorList>
            <person name="Riley R."/>
            <person name="Salamov A.A."/>
            <person name="Brown D.W."/>
            <person name="Nagy L.G."/>
            <person name="Floudas D."/>
            <person name="Held B.W."/>
            <person name="Levasseur A."/>
            <person name="Lombard V."/>
            <person name="Morin E."/>
            <person name="Otillar R."/>
            <person name="Lindquist E.A."/>
            <person name="Sun H."/>
            <person name="LaButti K.M."/>
            <person name="Schmutz J."/>
            <person name="Jabbour D."/>
            <person name="Luo H."/>
            <person name="Baker S.E."/>
            <person name="Pisabarro A.G."/>
            <person name="Walton J.D."/>
            <person name="Blanchette R.A."/>
            <person name="Henrissat B."/>
            <person name="Martin F."/>
            <person name="Cullen D."/>
            <person name="Hibbett D.S."/>
            <person name="Grigoriev I.V."/>
        </authorList>
    </citation>
    <scope>NUCLEOTIDE SEQUENCE [LARGE SCALE GENOMIC DNA]</scope>
    <source>
        <strain evidence="8">MUCL 33604</strain>
    </source>
</reference>
<keyword evidence="3 6" id="KW-0134">Cell wall</keyword>
<gene>
    <name evidence="7" type="ORF">JAAARDRAFT_203806</name>
</gene>
<evidence type="ECO:0000313" key="8">
    <source>
        <dbReference type="Proteomes" id="UP000027265"/>
    </source>
</evidence>
<comment type="subcellular location">
    <subcellularLocation>
        <location evidence="1 6">Secreted</location>
        <location evidence="1 6">Cell wall</location>
    </subcellularLocation>
</comment>
<evidence type="ECO:0000256" key="1">
    <source>
        <dbReference type="ARBA" id="ARBA00004191"/>
    </source>
</evidence>
<dbReference type="EMBL" id="KL197711">
    <property type="protein sequence ID" value="KDQ62741.1"/>
    <property type="molecule type" value="Genomic_DNA"/>
</dbReference>
<dbReference type="GO" id="GO:0005199">
    <property type="term" value="F:structural constituent of cell wall"/>
    <property type="evidence" value="ECO:0007669"/>
    <property type="project" value="InterPro"/>
</dbReference>
<dbReference type="InParanoid" id="A0A067QJE2"/>
<comment type="similarity">
    <text evidence="2 6">Belongs to the fungal hydrophobin family.</text>
</comment>
<feature type="signal peptide" evidence="6">
    <location>
        <begin position="1"/>
        <end position="20"/>
    </location>
</feature>
<keyword evidence="4 6" id="KW-0964">Secreted</keyword>
<name>A0A067QJE2_9AGAM</name>
<dbReference type="GO" id="GO:0009277">
    <property type="term" value="C:fungal-type cell wall"/>
    <property type="evidence" value="ECO:0007669"/>
    <property type="project" value="InterPro"/>
</dbReference>
<protein>
    <recommendedName>
        <fullName evidence="6">Hydrophobin</fullName>
    </recommendedName>
</protein>
<dbReference type="SMART" id="SM00075">
    <property type="entry name" value="HYDRO"/>
    <property type="match status" value="1"/>
</dbReference>
<keyword evidence="5 6" id="KW-1015">Disulfide bond</keyword>
<evidence type="ECO:0000256" key="4">
    <source>
        <dbReference type="ARBA" id="ARBA00022525"/>
    </source>
</evidence>
<organism evidence="7 8">
    <name type="scientific">Jaapia argillacea MUCL 33604</name>
    <dbReference type="NCBI Taxonomy" id="933084"/>
    <lineage>
        <taxon>Eukaryota</taxon>
        <taxon>Fungi</taxon>
        <taxon>Dikarya</taxon>
        <taxon>Basidiomycota</taxon>
        <taxon>Agaricomycotina</taxon>
        <taxon>Agaricomycetes</taxon>
        <taxon>Agaricomycetidae</taxon>
        <taxon>Jaapiales</taxon>
        <taxon>Jaapiaceae</taxon>
        <taxon>Jaapia</taxon>
    </lineage>
</organism>
<evidence type="ECO:0000313" key="7">
    <source>
        <dbReference type="EMBL" id="KDQ62741.1"/>
    </source>
</evidence>
<dbReference type="Pfam" id="PF01185">
    <property type="entry name" value="Hydrophobin"/>
    <property type="match status" value="1"/>
</dbReference>
<proteinExistence type="inferred from homology"/>
<dbReference type="CDD" id="cd23507">
    <property type="entry name" value="hydrophobin_I"/>
    <property type="match status" value="1"/>
</dbReference>
<accession>A0A067QJE2</accession>
<evidence type="ECO:0000256" key="6">
    <source>
        <dbReference type="RuleBase" id="RU365009"/>
    </source>
</evidence>
<keyword evidence="6" id="KW-0732">Signal</keyword>
<dbReference type="STRING" id="933084.A0A067QJE2"/>
<evidence type="ECO:0000256" key="5">
    <source>
        <dbReference type="ARBA" id="ARBA00023157"/>
    </source>
</evidence>
<evidence type="ECO:0000256" key="2">
    <source>
        <dbReference type="ARBA" id="ARBA00010446"/>
    </source>
</evidence>
<keyword evidence="8" id="KW-1185">Reference proteome</keyword>
<dbReference type="AlphaFoldDB" id="A0A067QJE2"/>
<dbReference type="Proteomes" id="UP000027265">
    <property type="component" value="Unassembled WGS sequence"/>
</dbReference>
<feature type="chain" id="PRO_5013987226" description="Hydrophobin" evidence="6">
    <location>
        <begin position="21"/>
        <end position="102"/>
    </location>
</feature>
<dbReference type="HOGENOM" id="CLU_105134_2_0_1"/>